<evidence type="ECO:0000256" key="6">
    <source>
        <dbReference type="SAM" id="Phobius"/>
    </source>
</evidence>
<keyword evidence="2" id="KW-1003">Cell membrane</keyword>
<accession>A0A4V1BDX2</accession>
<organism evidence="8 9">
    <name type="scientific">Nocardioides euryhalodurans</name>
    <dbReference type="NCBI Taxonomy" id="2518370"/>
    <lineage>
        <taxon>Bacteria</taxon>
        <taxon>Bacillati</taxon>
        <taxon>Actinomycetota</taxon>
        <taxon>Actinomycetes</taxon>
        <taxon>Propionibacteriales</taxon>
        <taxon>Nocardioidaceae</taxon>
        <taxon>Nocardioides</taxon>
    </lineage>
</organism>
<reference evidence="8 9" key="1">
    <citation type="submission" date="2019-03" db="EMBL/GenBank/DDBJ databases">
        <title>Three New Species of Nocardioides, Nocardioides euryhalodurans sp. nov., Nocardioides seonyuensis sp. nov. and Nocardioides eburneoflavus sp. nov., Iolated from Soil.</title>
        <authorList>
            <person name="Roh S.G."/>
            <person name="Lee C."/>
            <person name="Kim M.-K."/>
            <person name="Kim S.B."/>
        </authorList>
    </citation>
    <scope>NUCLEOTIDE SEQUENCE [LARGE SCALE GENOMIC DNA]</scope>
    <source>
        <strain evidence="8 9">MMS17-SY117</strain>
    </source>
</reference>
<keyword evidence="4 6" id="KW-1133">Transmembrane helix</keyword>
<evidence type="ECO:0000256" key="3">
    <source>
        <dbReference type="ARBA" id="ARBA00022692"/>
    </source>
</evidence>
<keyword evidence="3 6" id="KW-0812">Transmembrane</keyword>
<proteinExistence type="predicted"/>
<feature type="transmembrane region" description="Helical" evidence="6">
    <location>
        <begin position="54"/>
        <end position="74"/>
    </location>
</feature>
<evidence type="ECO:0000256" key="5">
    <source>
        <dbReference type="ARBA" id="ARBA00023136"/>
    </source>
</evidence>
<evidence type="ECO:0000256" key="2">
    <source>
        <dbReference type="ARBA" id="ARBA00022475"/>
    </source>
</evidence>
<dbReference type="RefSeq" id="WP_135077203.1">
    <property type="nucleotide sequence ID" value="NZ_CP038267.1"/>
</dbReference>
<comment type="subcellular location">
    <subcellularLocation>
        <location evidence="1">Cell membrane</location>
        <topology evidence="1">Multi-pass membrane protein</topology>
    </subcellularLocation>
</comment>
<evidence type="ECO:0000259" key="7">
    <source>
        <dbReference type="Pfam" id="PF00482"/>
    </source>
</evidence>
<dbReference type="PANTHER" id="PTHR35007">
    <property type="entry name" value="INTEGRAL MEMBRANE PROTEIN-RELATED"/>
    <property type="match status" value="1"/>
</dbReference>
<feature type="transmembrane region" description="Helical" evidence="6">
    <location>
        <begin position="227"/>
        <end position="248"/>
    </location>
</feature>
<sequence length="257" mass="26309">MTGAVLAGLAAAGTVALLLRPGARMPGSDGARRGRWWWWLLPLAAGAASVAGSPTGAVVAVIALGVATSGRALLAVRRRRREAADTADRVLETCELLASELVAGQSPVVALRRAAEEWPALRPAAETGELGGDLPMALRDLAQLPGAADLRLVGAAWAVAHRTGGGLADVLDRVADALRARRATRRVVESELASARATARLVAVLPVAVLVLGSGDATSPWRFLLGSAPGLACLAAGLALGVAGLWWIERIADEVAV</sequence>
<dbReference type="InterPro" id="IPR018076">
    <property type="entry name" value="T2SS_GspF_dom"/>
</dbReference>
<keyword evidence="9" id="KW-1185">Reference proteome</keyword>
<dbReference type="Proteomes" id="UP000294894">
    <property type="component" value="Chromosome"/>
</dbReference>
<feature type="domain" description="Type II secretion system protein GspF" evidence="7">
    <location>
        <begin position="94"/>
        <end position="212"/>
    </location>
</feature>
<dbReference type="OrthoDB" id="3830559at2"/>
<dbReference type="PANTHER" id="PTHR35007:SF4">
    <property type="entry name" value="CONSERVED TRANSMEMBRANE PROTEIN-RELATED"/>
    <property type="match status" value="1"/>
</dbReference>
<evidence type="ECO:0000256" key="1">
    <source>
        <dbReference type="ARBA" id="ARBA00004651"/>
    </source>
</evidence>
<dbReference type="AlphaFoldDB" id="A0A4V1BDX2"/>
<dbReference type="EMBL" id="CP038267">
    <property type="protein sequence ID" value="QBR92612.1"/>
    <property type="molecule type" value="Genomic_DNA"/>
</dbReference>
<gene>
    <name evidence="8" type="ORF">EXE57_10235</name>
</gene>
<evidence type="ECO:0000256" key="4">
    <source>
        <dbReference type="ARBA" id="ARBA00022989"/>
    </source>
</evidence>
<keyword evidence="5 6" id="KW-0472">Membrane</keyword>
<dbReference type="GO" id="GO:0005886">
    <property type="term" value="C:plasma membrane"/>
    <property type="evidence" value="ECO:0007669"/>
    <property type="project" value="UniProtKB-SubCell"/>
</dbReference>
<protein>
    <submittedName>
        <fullName evidence="8">Type II secretion system protein</fullName>
    </submittedName>
</protein>
<evidence type="ECO:0000313" key="9">
    <source>
        <dbReference type="Proteomes" id="UP000294894"/>
    </source>
</evidence>
<name>A0A4V1BDX2_9ACTN</name>
<feature type="transmembrane region" description="Helical" evidence="6">
    <location>
        <begin position="197"/>
        <end position="215"/>
    </location>
</feature>
<dbReference type="KEGG" id="noy:EXE57_10235"/>
<evidence type="ECO:0000313" key="8">
    <source>
        <dbReference type="EMBL" id="QBR92612.1"/>
    </source>
</evidence>
<dbReference type="Pfam" id="PF00482">
    <property type="entry name" value="T2SSF"/>
    <property type="match status" value="1"/>
</dbReference>